<dbReference type="SMART" id="SM00448">
    <property type="entry name" value="REC"/>
    <property type="match status" value="1"/>
</dbReference>
<dbReference type="InterPro" id="IPR001789">
    <property type="entry name" value="Sig_transdc_resp-reg_receiver"/>
</dbReference>
<dbReference type="GO" id="GO:0000156">
    <property type="term" value="F:phosphorelay response regulator activity"/>
    <property type="evidence" value="ECO:0007669"/>
    <property type="project" value="TreeGrafter"/>
</dbReference>
<dbReference type="GO" id="GO:0000976">
    <property type="term" value="F:transcription cis-regulatory region binding"/>
    <property type="evidence" value="ECO:0007669"/>
    <property type="project" value="TreeGrafter"/>
</dbReference>
<organism evidence="10 11">
    <name type="scientific">Cohnella phaseoli</name>
    <dbReference type="NCBI Taxonomy" id="456490"/>
    <lineage>
        <taxon>Bacteria</taxon>
        <taxon>Bacillati</taxon>
        <taxon>Bacillota</taxon>
        <taxon>Bacilli</taxon>
        <taxon>Bacillales</taxon>
        <taxon>Paenibacillaceae</taxon>
        <taxon>Cohnella</taxon>
    </lineage>
</organism>
<feature type="modified residue" description="4-aspartylphosphate" evidence="6">
    <location>
        <position position="62"/>
    </location>
</feature>
<keyword evidence="11" id="KW-1185">Reference proteome</keyword>
<keyword evidence="2" id="KW-0902">Two-component regulatory system</keyword>
<dbReference type="Gene3D" id="3.40.50.2300">
    <property type="match status" value="1"/>
</dbReference>
<dbReference type="EMBL" id="QRDZ01000013">
    <property type="protein sequence ID" value="RED76070.1"/>
    <property type="molecule type" value="Genomic_DNA"/>
</dbReference>
<comment type="caution">
    <text evidence="10">The sequence shown here is derived from an EMBL/GenBank/DDBJ whole genome shotgun (WGS) entry which is preliminary data.</text>
</comment>
<proteinExistence type="predicted"/>
<dbReference type="GO" id="GO:0005829">
    <property type="term" value="C:cytosol"/>
    <property type="evidence" value="ECO:0007669"/>
    <property type="project" value="TreeGrafter"/>
</dbReference>
<evidence type="ECO:0000259" key="9">
    <source>
        <dbReference type="PROSITE" id="PS51755"/>
    </source>
</evidence>
<accession>A0A3D9JQ34</accession>
<dbReference type="Pfam" id="PF00072">
    <property type="entry name" value="Response_reg"/>
    <property type="match status" value="1"/>
</dbReference>
<keyword evidence="5" id="KW-0804">Transcription</keyword>
<dbReference type="PANTHER" id="PTHR48111">
    <property type="entry name" value="REGULATOR OF RPOS"/>
    <property type="match status" value="1"/>
</dbReference>
<feature type="DNA-binding region" description="OmpR/PhoB-type" evidence="7">
    <location>
        <begin position="144"/>
        <end position="244"/>
    </location>
</feature>
<dbReference type="InterPro" id="IPR039420">
    <property type="entry name" value="WalR-like"/>
</dbReference>
<dbReference type="CDD" id="cd00383">
    <property type="entry name" value="trans_reg_C"/>
    <property type="match status" value="1"/>
</dbReference>
<dbReference type="SUPFAM" id="SSF46894">
    <property type="entry name" value="C-terminal effector domain of the bipartite response regulators"/>
    <property type="match status" value="1"/>
</dbReference>
<dbReference type="Gene3D" id="1.10.10.10">
    <property type="entry name" value="Winged helix-like DNA-binding domain superfamily/Winged helix DNA-binding domain"/>
    <property type="match status" value="1"/>
</dbReference>
<protein>
    <submittedName>
        <fullName evidence="10">DNA-binding response OmpR family regulator</fullName>
    </submittedName>
</protein>
<dbReference type="InterPro" id="IPR011006">
    <property type="entry name" value="CheY-like_superfamily"/>
</dbReference>
<dbReference type="RefSeq" id="WP_116061871.1">
    <property type="nucleotide sequence ID" value="NZ_QRDZ01000013.1"/>
</dbReference>
<evidence type="ECO:0000313" key="11">
    <source>
        <dbReference type="Proteomes" id="UP000256977"/>
    </source>
</evidence>
<evidence type="ECO:0000256" key="4">
    <source>
        <dbReference type="ARBA" id="ARBA00023125"/>
    </source>
</evidence>
<evidence type="ECO:0000313" key="10">
    <source>
        <dbReference type="EMBL" id="RED76070.1"/>
    </source>
</evidence>
<gene>
    <name evidence="10" type="ORF">DFP98_113130</name>
</gene>
<dbReference type="SMART" id="SM00862">
    <property type="entry name" value="Trans_reg_C"/>
    <property type="match status" value="1"/>
</dbReference>
<dbReference type="GO" id="GO:0006355">
    <property type="term" value="P:regulation of DNA-templated transcription"/>
    <property type="evidence" value="ECO:0007669"/>
    <property type="project" value="InterPro"/>
</dbReference>
<dbReference type="InterPro" id="IPR016032">
    <property type="entry name" value="Sig_transdc_resp-reg_C-effctor"/>
</dbReference>
<name>A0A3D9JQ34_9BACL</name>
<evidence type="ECO:0000256" key="2">
    <source>
        <dbReference type="ARBA" id="ARBA00023012"/>
    </source>
</evidence>
<evidence type="ECO:0000256" key="5">
    <source>
        <dbReference type="ARBA" id="ARBA00023163"/>
    </source>
</evidence>
<dbReference type="FunFam" id="3.40.50.2300:FF:000001">
    <property type="entry name" value="DNA-binding response regulator PhoB"/>
    <property type="match status" value="1"/>
</dbReference>
<dbReference type="InterPro" id="IPR001867">
    <property type="entry name" value="OmpR/PhoB-type_DNA-bd"/>
</dbReference>
<dbReference type="PROSITE" id="PS50110">
    <property type="entry name" value="RESPONSE_REGULATORY"/>
    <property type="match status" value="1"/>
</dbReference>
<evidence type="ECO:0000256" key="3">
    <source>
        <dbReference type="ARBA" id="ARBA00023015"/>
    </source>
</evidence>
<evidence type="ECO:0000256" key="7">
    <source>
        <dbReference type="PROSITE-ProRule" id="PRU01091"/>
    </source>
</evidence>
<dbReference type="PROSITE" id="PS51755">
    <property type="entry name" value="OMPR_PHOB"/>
    <property type="match status" value="1"/>
</dbReference>
<evidence type="ECO:0000259" key="8">
    <source>
        <dbReference type="PROSITE" id="PS50110"/>
    </source>
</evidence>
<dbReference type="PANTHER" id="PTHR48111:SF73">
    <property type="entry name" value="ALKALINE PHOSPHATASE SYNTHESIS TRANSCRIPTIONAL REGULATORY PROTEIN PHOP"/>
    <property type="match status" value="1"/>
</dbReference>
<dbReference type="Pfam" id="PF00486">
    <property type="entry name" value="Trans_reg_C"/>
    <property type="match status" value="1"/>
</dbReference>
<sequence length="246" mass="28717">MTIDFFSYPTNKKILIVDDEEPMRELLQLYLTAEGFETDSAIDGEEAIRRLKAGTYDLILLDLMMPKMDGLDVCKWIRQVSTVPIIMLTARDETIDKVVGLKIGADDYLTKPFDRAELMARIHSLFRRGNLKPRDETPERPIRKAVLTYEALHLNMQNHQVFYRDRELLLTPKEYALLKLFLSNKERIFQREDILELLWKNRTINDDRTVDTHLKNLRDKLTQAGIPGHQVIKTVWGTGFICHEDT</sequence>
<dbReference type="GO" id="GO:0032993">
    <property type="term" value="C:protein-DNA complex"/>
    <property type="evidence" value="ECO:0007669"/>
    <property type="project" value="TreeGrafter"/>
</dbReference>
<dbReference type="SUPFAM" id="SSF52172">
    <property type="entry name" value="CheY-like"/>
    <property type="match status" value="1"/>
</dbReference>
<evidence type="ECO:0000256" key="6">
    <source>
        <dbReference type="PROSITE-ProRule" id="PRU00169"/>
    </source>
</evidence>
<reference evidence="10 11" key="1">
    <citation type="submission" date="2018-07" db="EMBL/GenBank/DDBJ databases">
        <title>Genomic Encyclopedia of Type Strains, Phase III (KMG-III): the genomes of soil and plant-associated and newly described type strains.</title>
        <authorList>
            <person name="Whitman W."/>
        </authorList>
    </citation>
    <scope>NUCLEOTIDE SEQUENCE [LARGE SCALE GENOMIC DNA]</scope>
    <source>
        <strain evidence="10 11">CECT 7287</strain>
    </source>
</reference>
<evidence type="ECO:0000256" key="1">
    <source>
        <dbReference type="ARBA" id="ARBA00022553"/>
    </source>
</evidence>
<dbReference type="Proteomes" id="UP000256977">
    <property type="component" value="Unassembled WGS sequence"/>
</dbReference>
<feature type="domain" description="Response regulatory" evidence="8">
    <location>
        <begin position="13"/>
        <end position="126"/>
    </location>
</feature>
<dbReference type="OrthoDB" id="9790442at2"/>
<keyword evidence="4 7" id="KW-0238">DNA-binding</keyword>
<dbReference type="AlphaFoldDB" id="A0A3D9JQ34"/>
<dbReference type="CDD" id="cd17574">
    <property type="entry name" value="REC_OmpR"/>
    <property type="match status" value="1"/>
</dbReference>
<dbReference type="InterPro" id="IPR036388">
    <property type="entry name" value="WH-like_DNA-bd_sf"/>
</dbReference>
<keyword evidence="3" id="KW-0805">Transcription regulation</keyword>
<feature type="domain" description="OmpR/PhoB-type" evidence="9">
    <location>
        <begin position="144"/>
        <end position="244"/>
    </location>
</feature>
<keyword evidence="1 6" id="KW-0597">Phosphoprotein</keyword>
<dbReference type="Gene3D" id="6.10.250.690">
    <property type="match status" value="1"/>
</dbReference>